<name>A0AAD7RWM7_9TELE</name>
<evidence type="ECO:0000256" key="1">
    <source>
        <dbReference type="ARBA" id="ARBA00004906"/>
    </source>
</evidence>
<dbReference type="GO" id="GO:0005634">
    <property type="term" value="C:nucleus"/>
    <property type="evidence" value="ECO:0007669"/>
    <property type="project" value="TreeGrafter"/>
</dbReference>
<comment type="pathway">
    <text evidence="1">Protein modification; protein ubiquitination.</text>
</comment>
<dbReference type="AlphaFoldDB" id="A0AAD7RWM7"/>
<gene>
    <name evidence="6" type="ORF">AAFF_G00088400</name>
</gene>
<keyword evidence="4" id="KW-0853">WD repeat</keyword>
<keyword evidence="7" id="KW-1185">Reference proteome</keyword>
<dbReference type="InterPro" id="IPR051865">
    <property type="entry name" value="WD-repeat_CDT2_adapter"/>
</dbReference>
<evidence type="ECO:0000313" key="6">
    <source>
        <dbReference type="EMBL" id="KAJ8391518.1"/>
    </source>
</evidence>
<evidence type="ECO:0000256" key="2">
    <source>
        <dbReference type="ARBA" id="ARBA00022786"/>
    </source>
</evidence>
<dbReference type="InterPro" id="IPR015943">
    <property type="entry name" value="WD40/YVTN_repeat-like_dom_sf"/>
</dbReference>
<reference evidence="6" key="1">
    <citation type="journal article" date="2023" name="Science">
        <title>Genome structures resolve the early diversification of teleost fishes.</title>
        <authorList>
            <person name="Parey E."/>
            <person name="Louis A."/>
            <person name="Montfort J."/>
            <person name="Bouchez O."/>
            <person name="Roques C."/>
            <person name="Iampietro C."/>
            <person name="Lluch J."/>
            <person name="Castinel A."/>
            <person name="Donnadieu C."/>
            <person name="Desvignes T."/>
            <person name="Floi Bucao C."/>
            <person name="Jouanno E."/>
            <person name="Wen M."/>
            <person name="Mejri S."/>
            <person name="Dirks R."/>
            <person name="Jansen H."/>
            <person name="Henkel C."/>
            <person name="Chen W.J."/>
            <person name="Zahm M."/>
            <person name="Cabau C."/>
            <person name="Klopp C."/>
            <person name="Thompson A.W."/>
            <person name="Robinson-Rechavi M."/>
            <person name="Braasch I."/>
            <person name="Lecointre G."/>
            <person name="Bobe J."/>
            <person name="Postlethwait J.H."/>
            <person name="Berthelot C."/>
            <person name="Roest Crollius H."/>
            <person name="Guiguen Y."/>
        </authorList>
    </citation>
    <scope>NUCLEOTIDE SEQUENCE</scope>
    <source>
        <strain evidence="6">NC1722</strain>
    </source>
</reference>
<feature type="repeat" description="WD" evidence="4">
    <location>
        <begin position="3"/>
        <end position="45"/>
    </location>
</feature>
<dbReference type="GO" id="GO:0030674">
    <property type="term" value="F:protein-macromolecule adaptor activity"/>
    <property type="evidence" value="ECO:0007669"/>
    <property type="project" value="TreeGrafter"/>
</dbReference>
<dbReference type="Gene3D" id="2.130.10.10">
    <property type="entry name" value="YVTN repeat-like/Quinoprotein amine dehydrogenase"/>
    <property type="match status" value="1"/>
</dbReference>
<evidence type="ECO:0000256" key="5">
    <source>
        <dbReference type="SAM" id="MobiDB-lite"/>
    </source>
</evidence>
<dbReference type="InterPro" id="IPR036322">
    <property type="entry name" value="WD40_repeat_dom_sf"/>
</dbReference>
<dbReference type="Proteomes" id="UP001221898">
    <property type="component" value="Unassembled WGS sequence"/>
</dbReference>
<keyword evidence="2" id="KW-0833">Ubl conjugation pathway</keyword>
<feature type="region of interest" description="Disordered" evidence="5">
    <location>
        <begin position="53"/>
        <end position="171"/>
    </location>
</feature>
<dbReference type="GO" id="GO:0043161">
    <property type="term" value="P:proteasome-mediated ubiquitin-dependent protein catabolic process"/>
    <property type="evidence" value="ECO:0007669"/>
    <property type="project" value="TreeGrafter"/>
</dbReference>
<dbReference type="PANTHER" id="PTHR22852:SF0">
    <property type="entry name" value="DENTICLELESS PROTEIN HOMOLOG"/>
    <property type="match status" value="1"/>
</dbReference>
<dbReference type="Pfam" id="PF00400">
    <property type="entry name" value="WD40"/>
    <property type="match status" value="1"/>
</dbReference>
<feature type="region of interest" description="Disordered" evidence="5">
    <location>
        <begin position="189"/>
        <end position="224"/>
    </location>
</feature>
<dbReference type="SMART" id="SM00320">
    <property type="entry name" value="WD40"/>
    <property type="match status" value="1"/>
</dbReference>
<protein>
    <submittedName>
        <fullName evidence="6">Uncharacterized protein</fullName>
    </submittedName>
</protein>
<dbReference type="GO" id="GO:0007095">
    <property type="term" value="P:mitotic G2 DNA damage checkpoint signaling"/>
    <property type="evidence" value="ECO:0007669"/>
    <property type="project" value="TreeGrafter"/>
</dbReference>
<accession>A0AAD7RWM7</accession>
<evidence type="ECO:0000256" key="3">
    <source>
        <dbReference type="ARBA" id="ARBA00038344"/>
    </source>
</evidence>
<dbReference type="PROSITE" id="PS50294">
    <property type="entry name" value="WD_REPEATS_REGION"/>
    <property type="match status" value="1"/>
</dbReference>
<evidence type="ECO:0000256" key="4">
    <source>
        <dbReference type="PROSITE-ProRule" id="PRU00221"/>
    </source>
</evidence>
<comment type="caution">
    <text evidence="6">The sequence shown here is derived from an EMBL/GenBank/DDBJ whole genome shotgun (WGS) entry which is preliminary data.</text>
</comment>
<evidence type="ECO:0000313" key="7">
    <source>
        <dbReference type="Proteomes" id="UP001221898"/>
    </source>
</evidence>
<dbReference type="EMBL" id="JAINUG010000156">
    <property type="protein sequence ID" value="KAJ8391518.1"/>
    <property type="molecule type" value="Genomic_DNA"/>
</dbReference>
<proteinExistence type="inferred from homology"/>
<dbReference type="InterPro" id="IPR001680">
    <property type="entry name" value="WD40_rpt"/>
</dbReference>
<dbReference type="SUPFAM" id="SSF50978">
    <property type="entry name" value="WD40 repeat-like"/>
    <property type="match status" value="1"/>
</dbReference>
<dbReference type="PROSITE" id="PS50082">
    <property type="entry name" value="WD_REPEATS_2"/>
    <property type="match status" value="1"/>
</dbReference>
<organism evidence="6 7">
    <name type="scientific">Aldrovandia affinis</name>
    <dbReference type="NCBI Taxonomy" id="143900"/>
    <lineage>
        <taxon>Eukaryota</taxon>
        <taxon>Metazoa</taxon>
        <taxon>Chordata</taxon>
        <taxon>Craniata</taxon>
        <taxon>Vertebrata</taxon>
        <taxon>Euteleostomi</taxon>
        <taxon>Actinopterygii</taxon>
        <taxon>Neopterygii</taxon>
        <taxon>Teleostei</taxon>
        <taxon>Notacanthiformes</taxon>
        <taxon>Halosauridae</taxon>
        <taxon>Aldrovandia</taxon>
    </lineage>
</organism>
<dbReference type="PANTHER" id="PTHR22852">
    <property type="entry name" value="LETHAL 2 DENTICLELESS PROTEIN RETINOIC ACID-REGULATED NUCLEAR MATRIX-ASSOCIATED PROTEIN"/>
    <property type="match status" value="1"/>
</dbReference>
<feature type="compositionally biased region" description="Gly residues" evidence="5">
    <location>
        <begin position="214"/>
        <end position="224"/>
    </location>
</feature>
<sequence>MMLQGHSQEVTSMAWCPTDFTKIASCSDDNTVRIWRLDRGSDGMRSSVGEANLVGWARPKTPSKTSSPGQPLGAAACAPSGADLPLPSSTLSTPPPVGATRRPSPTPRGTPPSIRHWLARTPGSPDLQATPPQRKALSARPQSPALTPPTPSERRAKRRLETGEGGASGCEGAGPCGCVTELYPAPKRRRGLGVCCPAPDSDGRSPEGEEGEGGRGGGAEACHL</sequence>
<comment type="similarity">
    <text evidence="3">Belongs to the WD repeat cdt2 family.</text>
</comment>